<dbReference type="EMBL" id="CAQL01000178">
    <property type="protein sequence ID" value="CCQ54540.1"/>
    <property type="molecule type" value="Genomic_DNA"/>
</dbReference>
<dbReference type="AlphaFoldDB" id="T2IQT1"/>
<accession>T2IQT1</accession>
<dbReference type="Proteomes" id="UP000017981">
    <property type="component" value="Unassembled WGS sequence"/>
</dbReference>
<protein>
    <submittedName>
        <fullName evidence="1">Uncharacterized protein</fullName>
    </submittedName>
</protein>
<evidence type="ECO:0000313" key="1">
    <source>
        <dbReference type="EMBL" id="CCQ54540.1"/>
    </source>
</evidence>
<evidence type="ECO:0000313" key="2">
    <source>
        <dbReference type="Proteomes" id="UP000017981"/>
    </source>
</evidence>
<sequence length="70" mass="7941">MAFCQRGSSDIRSLAEIASFSQARMSWLIPANATVLDEVKGVRNRVEYLEAENAKLQSKLDKIIDWINNQ</sequence>
<reference evidence="1 2" key="1">
    <citation type="submission" date="2013-01" db="EMBL/GenBank/DDBJ databases">
        <authorList>
            <person name="Bench S."/>
        </authorList>
    </citation>
    <scope>NUCLEOTIDE SEQUENCE [LARGE SCALE GENOMIC DNA]</scope>
    <source>
        <strain evidence="1 2">WH 0005</strain>
    </source>
</reference>
<proteinExistence type="predicted"/>
<reference evidence="1 2" key="2">
    <citation type="submission" date="2013-09" db="EMBL/GenBank/DDBJ databases">
        <title>Whole genome comparison of six Crocosphaera watsonii strains with differing phenotypes.</title>
        <authorList>
            <person name="Bench S.R."/>
            <person name="Heller P."/>
            <person name="Frank I."/>
            <person name="Arciniega M."/>
            <person name="Shilova I.N."/>
            <person name="Zehr J.P."/>
        </authorList>
    </citation>
    <scope>NUCLEOTIDE SEQUENCE [LARGE SCALE GENOMIC DNA]</scope>
    <source>
        <strain evidence="1 2">WH 0005</strain>
    </source>
</reference>
<comment type="caution">
    <text evidence="1">The sequence shown here is derived from an EMBL/GenBank/DDBJ whole genome shotgun (WGS) entry which is preliminary data.</text>
</comment>
<organism evidence="1 2">
    <name type="scientific">Crocosphaera watsonii WH 0005</name>
    <dbReference type="NCBI Taxonomy" id="423472"/>
    <lineage>
        <taxon>Bacteria</taxon>
        <taxon>Bacillati</taxon>
        <taxon>Cyanobacteriota</taxon>
        <taxon>Cyanophyceae</taxon>
        <taxon>Oscillatoriophycideae</taxon>
        <taxon>Chroococcales</taxon>
        <taxon>Aphanothecaceae</taxon>
        <taxon>Crocosphaera</taxon>
    </lineage>
</organism>
<gene>
    <name evidence="1" type="ORF">CWATWH0005_4355</name>
</gene>
<name>T2IQT1_CROWT</name>